<comment type="caution">
    <text evidence="2">The sequence shown here is derived from an EMBL/GenBank/DDBJ whole genome shotgun (WGS) entry which is preliminary data.</text>
</comment>
<feature type="region of interest" description="Disordered" evidence="1">
    <location>
        <begin position="13"/>
        <end position="39"/>
    </location>
</feature>
<name>A0ABU7Q5L3_9ACTN</name>
<accession>A0ABU7Q5L3</accession>
<gene>
    <name evidence="2" type="ORF">V2J94_33115</name>
</gene>
<sequence>MVRARDFLALIQRPRNSPTVSSDSTSVPSSAPGRSWHRTIPTRGTKALTLGVGAGRWWAYDCDLPGCSETGLLPALDDPNSAAAQLIRLGYSPGRRASEIAKEFQPDDADNAQHQRRALDNEGAAWSRQCLTDEGQDAVLSATHALLESAMGAFRNGATELADDIAARLIHGLHDELAHDHGMEFAEDDDLPHARRLWAFLARRCIPPYTDAAVPVLTLFAWIAWRQEDLVAARLALRQALTTNPHYELAHLLNYAINSEVDPQALLQTARMNRARRLKRT</sequence>
<dbReference type="InterPro" id="IPR025447">
    <property type="entry name" value="DUF4192"/>
</dbReference>
<evidence type="ECO:0000256" key="1">
    <source>
        <dbReference type="SAM" id="MobiDB-lite"/>
    </source>
</evidence>
<organism evidence="2 3">
    <name type="scientific">Streptomyces asiaticus subsp. ignotus</name>
    <dbReference type="NCBI Taxonomy" id="3098222"/>
    <lineage>
        <taxon>Bacteria</taxon>
        <taxon>Bacillati</taxon>
        <taxon>Actinomycetota</taxon>
        <taxon>Actinomycetes</taxon>
        <taxon>Kitasatosporales</taxon>
        <taxon>Streptomycetaceae</taxon>
        <taxon>Streptomyces</taxon>
        <taxon>Streptomyces violaceusniger group</taxon>
    </lineage>
</organism>
<protein>
    <submittedName>
        <fullName evidence="2">DUF4192 domain-containing protein</fullName>
    </submittedName>
</protein>
<keyword evidence="3" id="KW-1185">Reference proteome</keyword>
<dbReference type="Proteomes" id="UP001354709">
    <property type="component" value="Unassembled WGS sequence"/>
</dbReference>
<feature type="compositionally biased region" description="Low complexity" evidence="1">
    <location>
        <begin position="17"/>
        <end position="30"/>
    </location>
</feature>
<evidence type="ECO:0000313" key="3">
    <source>
        <dbReference type="Proteomes" id="UP001354709"/>
    </source>
</evidence>
<dbReference type="Pfam" id="PF13830">
    <property type="entry name" value="DUF4192"/>
    <property type="match status" value="1"/>
</dbReference>
<proteinExistence type="predicted"/>
<reference evidence="2 3" key="1">
    <citation type="submission" date="2023-11" db="EMBL/GenBank/DDBJ databases">
        <title>30 novel species of actinomycetes from the DSMZ collection.</title>
        <authorList>
            <person name="Nouioui I."/>
        </authorList>
    </citation>
    <scope>NUCLEOTIDE SEQUENCE [LARGE SCALE GENOMIC DNA]</scope>
    <source>
        <strain evidence="2 3">DSM 41524</strain>
    </source>
</reference>
<evidence type="ECO:0000313" key="2">
    <source>
        <dbReference type="EMBL" id="MEE4596676.1"/>
    </source>
</evidence>
<dbReference type="EMBL" id="JAZBJO010000027">
    <property type="protein sequence ID" value="MEE4596676.1"/>
    <property type="molecule type" value="Genomic_DNA"/>
</dbReference>